<dbReference type="InterPro" id="IPR036318">
    <property type="entry name" value="FAD-bd_PCMH-like_sf"/>
</dbReference>
<evidence type="ECO:0000256" key="5">
    <source>
        <dbReference type="ARBA" id="ARBA00023002"/>
    </source>
</evidence>
<keyword evidence="3" id="KW-0285">Flavoprotein</keyword>
<keyword evidence="5" id="KW-0560">Oxidoreductase</keyword>
<protein>
    <recommendedName>
        <fullName evidence="7">FAD-binding PCMH-type domain-containing protein</fullName>
    </recommendedName>
</protein>
<dbReference type="InterPro" id="IPR016166">
    <property type="entry name" value="FAD-bd_PCMH"/>
</dbReference>
<comment type="cofactor">
    <cofactor evidence="1">
        <name>FAD</name>
        <dbReference type="ChEBI" id="CHEBI:57692"/>
    </cofactor>
</comment>
<dbReference type="GO" id="GO:0016491">
    <property type="term" value="F:oxidoreductase activity"/>
    <property type="evidence" value="ECO:0007669"/>
    <property type="project" value="UniProtKB-KW"/>
</dbReference>
<dbReference type="InterPro" id="IPR016169">
    <property type="entry name" value="FAD-bd_PCMH_sub2"/>
</dbReference>
<evidence type="ECO:0000256" key="4">
    <source>
        <dbReference type="ARBA" id="ARBA00022827"/>
    </source>
</evidence>
<evidence type="ECO:0000256" key="2">
    <source>
        <dbReference type="ARBA" id="ARBA00005466"/>
    </source>
</evidence>
<comment type="caution">
    <text evidence="8">The sequence shown here is derived from an EMBL/GenBank/DDBJ whole genome shotgun (WGS) entry which is preliminary data.</text>
</comment>
<dbReference type="SUPFAM" id="SSF56176">
    <property type="entry name" value="FAD-binding/transporter-associated domain-like"/>
    <property type="match status" value="1"/>
</dbReference>
<evidence type="ECO:0000313" key="9">
    <source>
        <dbReference type="Proteomes" id="UP001373714"/>
    </source>
</evidence>
<dbReference type="Gene3D" id="3.30.465.10">
    <property type="match status" value="1"/>
</dbReference>
<dbReference type="EMBL" id="JAVHNS010000004">
    <property type="protein sequence ID" value="KAK6358794.1"/>
    <property type="molecule type" value="Genomic_DNA"/>
</dbReference>
<evidence type="ECO:0000313" key="8">
    <source>
        <dbReference type="EMBL" id="KAK6358794.1"/>
    </source>
</evidence>
<dbReference type="Proteomes" id="UP001373714">
    <property type="component" value="Unassembled WGS sequence"/>
</dbReference>
<name>A0AAV9VAC4_9PEZI</name>
<sequence length="508" mass="55709">MVRVSILLGLAPVLVSATPVPADGFSLAPRETFVDCLSAGKVPMVLQSAANFNQLSSAYNLRLRPRPLVVTLPTTTTHVSDTVKCAKRYRHKVSARGGGHSYSAQGLGGIDGSVVIDLQNFHSVKYDPKTQLAEVGGGARLGNIARQLYDQGKRGIPHGTCPAVGMGHPSLGGFGISSRNWGLMVDQIVQVQVVTADGSLKLAKKGYNGDLFWALKGAAPSFGIITKFWFKTYSVPESIVNYSYRFQPRSVSEAVDLFMKIQTFARTAPKELGLGVSLWGSGVNFELSGAYYGKTQQQFNTLFQPLLNQLTPAPTSSTLDTRGWIDTLLRFAGSNTLSVPETGYNEHTTFFAKSLVTSNRAPIERKGMENFFNYAANQGPGAANQGLPWFVIINLYGGGNSAITQEPLLKESSYGHRDTLWNFQFYTTMSNGLSTQSNTAAINFLNGFDKVVRRSGDFSYVNYADPTYTRSTAQRLYYGKQLTQLSLVKKKWDKDQVFWYPQSIDPAR</sequence>
<evidence type="ECO:0000259" key="7">
    <source>
        <dbReference type="PROSITE" id="PS51387"/>
    </source>
</evidence>
<organism evidence="8 9">
    <name type="scientific">Orbilia blumenaviensis</name>
    <dbReference type="NCBI Taxonomy" id="1796055"/>
    <lineage>
        <taxon>Eukaryota</taxon>
        <taxon>Fungi</taxon>
        <taxon>Dikarya</taxon>
        <taxon>Ascomycota</taxon>
        <taxon>Pezizomycotina</taxon>
        <taxon>Orbiliomycetes</taxon>
        <taxon>Orbiliales</taxon>
        <taxon>Orbiliaceae</taxon>
        <taxon>Orbilia</taxon>
    </lineage>
</organism>
<dbReference type="Gene3D" id="3.40.462.20">
    <property type="match status" value="1"/>
</dbReference>
<feature type="domain" description="FAD-binding PCMH-type" evidence="7">
    <location>
        <begin position="63"/>
        <end position="235"/>
    </location>
</feature>
<keyword evidence="6" id="KW-0732">Signal</keyword>
<evidence type="ECO:0000256" key="1">
    <source>
        <dbReference type="ARBA" id="ARBA00001974"/>
    </source>
</evidence>
<accession>A0AAV9VAC4</accession>
<evidence type="ECO:0000256" key="3">
    <source>
        <dbReference type="ARBA" id="ARBA00022630"/>
    </source>
</evidence>
<dbReference type="InterPro" id="IPR006094">
    <property type="entry name" value="Oxid_FAD_bind_N"/>
</dbReference>
<dbReference type="InterPro" id="IPR050416">
    <property type="entry name" value="FAD-linked_Oxidoreductase"/>
</dbReference>
<dbReference type="PANTHER" id="PTHR42973">
    <property type="entry name" value="BINDING OXIDOREDUCTASE, PUTATIVE (AFU_ORTHOLOGUE AFUA_1G17690)-RELATED"/>
    <property type="match status" value="1"/>
</dbReference>
<keyword evidence="4" id="KW-0274">FAD</keyword>
<dbReference type="Pfam" id="PF01565">
    <property type="entry name" value="FAD_binding_4"/>
    <property type="match status" value="1"/>
</dbReference>
<comment type="similarity">
    <text evidence="2">Belongs to the oxygen-dependent FAD-linked oxidoreductase family.</text>
</comment>
<dbReference type="Pfam" id="PF08031">
    <property type="entry name" value="BBE"/>
    <property type="match status" value="1"/>
</dbReference>
<dbReference type="InterPro" id="IPR012951">
    <property type="entry name" value="BBE"/>
</dbReference>
<reference evidence="8 9" key="1">
    <citation type="submission" date="2019-10" db="EMBL/GenBank/DDBJ databases">
        <authorList>
            <person name="Palmer J.M."/>
        </authorList>
    </citation>
    <scope>NUCLEOTIDE SEQUENCE [LARGE SCALE GENOMIC DNA]</scope>
    <source>
        <strain evidence="8 9">TWF730</strain>
    </source>
</reference>
<evidence type="ECO:0000256" key="6">
    <source>
        <dbReference type="SAM" id="SignalP"/>
    </source>
</evidence>
<feature type="signal peptide" evidence="6">
    <location>
        <begin position="1"/>
        <end position="17"/>
    </location>
</feature>
<keyword evidence="9" id="KW-1185">Reference proteome</keyword>
<gene>
    <name evidence="8" type="ORF">TWF730_008113</name>
</gene>
<dbReference type="GO" id="GO:0071949">
    <property type="term" value="F:FAD binding"/>
    <property type="evidence" value="ECO:0007669"/>
    <property type="project" value="InterPro"/>
</dbReference>
<proteinExistence type="inferred from homology"/>
<dbReference type="PROSITE" id="PS51387">
    <property type="entry name" value="FAD_PCMH"/>
    <property type="match status" value="1"/>
</dbReference>
<dbReference type="AlphaFoldDB" id="A0AAV9VAC4"/>
<feature type="chain" id="PRO_5043597624" description="FAD-binding PCMH-type domain-containing protein" evidence="6">
    <location>
        <begin position="18"/>
        <end position="508"/>
    </location>
</feature>
<dbReference type="PANTHER" id="PTHR42973:SF39">
    <property type="entry name" value="FAD-BINDING PCMH-TYPE DOMAIN-CONTAINING PROTEIN"/>
    <property type="match status" value="1"/>
</dbReference>